<dbReference type="InterPro" id="IPR036514">
    <property type="entry name" value="SGNH_hydro_sf"/>
</dbReference>
<reference evidence="4" key="1">
    <citation type="submission" date="2023-02" db="EMBL/GenBank/DDBJ databases">
        <authorList>
            <person name="Palmer J.M."/>
        </authorList>
    </citation>
    <scope>NUCLEOTIDE SEQUENCE</scope>
    <source>
        <strain evidence="4">FW57</strain>
    </source>
</reference>
<evidence type="ECO:0000259" key="2">
    <source>
        <dbReference type="Pfam" id="PF13472"/>
    </source>
</evidence>
<accession>A0AAD4EU93</accession>
<dbReference type="InterPro" id="IPR037461">
    <property type="entry name" value="CtCE2-like_dom"/>
</dbReference>
<feature type="chain" id="PRO_5042037460" evidence="1">
    <location>
        <begin position="17"/>
        <end position="360"/>
    </location>
</feature>
<feature type="domain" description="Carbohydrate esterase 2 N-terminal" evidence="3">
    <location>
        <begin position="26"/>
        <end position="127"/>
    </location>
</feature>
<protein>
    <submittedName>
        <fullName evidence="4">Uncharacterized protein</fullName>
    </submittedName>
</protein>
<dbReference type="Pfam" id="PF17996">
    <property type="entry name" value="CE2_N"/>
    <property type="match status" value="1"/>
</dbReference>
<evidence type="ECO:0000256" key="1">
    <source>
        <dbReference type="SAM" id="SignalP"/>
    </source>
</evidence>
<feature type="domain" description="SGNH hydrolase-type esterase" evidence="2">
    <location>
        <begin position="137"/>
        <end position="344"/>
    </location>
</feature>
<evidence type="ECO:0000259" key="3">
    <source>
        <dbReference type="Pfam" id="PF17996"/>
    </source>
</evidence>
<dbReference type="SUPFAM" id="SSF52266">
    <property type="entry name" value="SGNH hydrolase"/>
    <property type="match status" value="1"/>
</dbReference>
<keyword evidence="1" id="KW-0732">Signal</keyword>
<dbReference type="InterPro" id="IPR040794">
    <property type="entry name" value="CE2_N"/>
</dbReference>
<dbReference type="EMBL" id="JAHCVI010000003">
    <property type="protein sequence ID" value="KAG7287511.1"/>
    <property type="molecule type" value="Genomic_DNA"/>
</dbReference>
<dbReference type="Gene3D" id="3.40.50.1110">
    <property type="entry name" value="SGNH hydrolase"/>
    <property type="match status" value="1"/>
</dbReference>
<evidence type="ECO:0000313" key="5">
    <source>
        <dbReference type="Proteomes" id="UP001197093"/>
    </source>
</evidence>
<gene>
    <name evidence="4" type="ORF">NEMBOFW57_007023</name>
</gene>
<comment type="caution">
    <text evidence="4">The sequence shown here is derived from an EMBL/GenBank/DDBJ whole genome shotgun (WGS) entry which is preliminary data.</text>
</comment>
<keyword evidence="5" id="KW-1185">Reference proteome</keyword>
<sequence>MWASLLFFALTSGVTARPSCTSTVRYLGRVNPSTKELSWPGSGVTFAFTGTSATIHLTAVSGSTSVDLVVDGGAPIVISDFTGNAISTPAGLAQGNHTVVLRKRSEPQYGNIFLGNITTDGQLTAAPAASKRQIDIIGDSITVGYGLDGTLPCVNTAALENNPKTYGALAANALGADYSVIAWSGKGLIRNIATGSPDTSPLVPQLYTRYGADDADNSYPFPKEWSPDAVVINLGTNDFSYVAWDASGQSYNARDPIDPTAYTDGMVRFVQDIRKHYPRAHFFILTSPMLSDTWPTAADAQKTTQTNALKKAVEKLGKRAHFVDWPTQGSDVGCDYHPNAATNAAAGEMLAKAIATALGW</sequence>
<dbReference type="Pfam" id="PF13472">
    <property type="entry name" value="Lipase_GDSL_2"/>
    <property type="match status" value="1"/>
</dbReference>
<dbReference type="InterPro" id="IPR052762">
    <property type="entry name" value="PCW_deacetylase/CE"/>
</dbReference>
<dbReference type="PANTHER" id="PTHR37834:SF2">
    <property type="entry name" value="ESTERASE, SGNH HYDROLASE-TYPE"/>
    <property type="match status" value="1"/>
</dbReference>
<dbReference type="AlphaFoldDB" id="A0AAD4EU93"/>
<dbReference type="Gene3D" id="2.60.120.260">
    <property type="entry name" value="Galactose-binding domain-like"/>
    <property type="match status" value="1"/>
</dbReference>
<name>A0AAD4EU93_9PEZI</name>
<dbReference type="Proteomes" id="UP001197093">
    <property type="component" value="Unassembled WGS sequence"/>
</dbReference>
<proteinExistence type="predicted"/>
<evidence type="ECO:0000313" key="4">
    <source>
        <dbReference type="EMBL" id="KAG7287511.1"/>
    </source>
</evidence>
<organism evidence="4 5">
    <name type="scientific">Staphylotrichum longicolle</name>
    <dbReference type="NCBI Taxonomy" id="669026"/>
    <lineage>
        <taxon>Eukaryota</taxon>
        <taxon>Fungi</taxon>
        <taxon>Dikarya</taxon>
        <taxon>Ascomycota</taxon>
        <taxon>Pezizomycotina</taxon>
        <taxon>Sordariomycetes</taxon>
        <taxon>Sordariomycetidae</taxon>
        <taxon>Sordariales</taxon>
        <taxon>Chaetomiaceae</taxon>
        <taxon>Staphylotrichum</taxon>
    </lineage>
</organism>
<dbReference type="CDD" id="cd01831">
    <property type="entry name" value="Endoglucanase_E_like"/>
    <property type="match status" value="1"/>
</dbReference>
<dbReference type="GO" id="GO:0052689">
    <property type="term" value="F:carboxylic ester hydrolase activity"/>
    <property type="evidence" value="ECO:0007669"/>
    <property type="project" value="InterPro"/>
</dbReference>
<feature type="signal peptide" evidence="1">
    <location>
        <begin position="1"/>
        <end position="16"/>
    </location>
</feature>
<dbReference type="InterPro" id="IPR013830">
    <property type="entry name" value="SGNH_hydro"/>
</dbReference>
<dbReference type="PANTHER" id="PTHR37834">
    <property type="entry name" value="GDSL-LIKE LIPASE/ACYLHYDROLASE DOMAIN PROTEIN (AFU_ORTHOLOGUE AFUA_2G00620)"/>
    <property type="match status" value="1"/>
</dbReference>